<comment type="caution">
    <text evidence="2">The sequence shown here is derived from an EMBL/GenBank/DDBJ whole genome shotgun (WGS) entry which is preliminary data.</text>
</comment>
<evidence type="ECO:0000313" key="2">
    <source>
        <dbReference type="EMBL" id="MCO4294497.1"/>
    </source>
</evidence>
<dbReference type="Gene3D" id="2.20.110.10">
    <property type="entry name" value="Histone H3 K4-specific methyltransferase SET7/9 N-terminal domain"/>
    <property type="match status" value="4"/>
</dbReference>
<dbReference type="SUPFAM" id="SSF82185">
    <property type="entry name" value="Histone H3 K4-specific methyltransferase SET7/9 N-terminal domain"/>
    <property type="match status" value="6"/>
</dbReference>
<dbReference type="InterPro" id="IPR011652">
    <property type="entry name" value="MORN_2"/>
</dbReference>
<dbReference type="SUPFAM" id="SSF48452">
    <property type="entry name" value="TPR-like"/>
    <property type="match status" value="1"/>
</dbReference>
<accession>A0A9X2F4A7</accession>
<proteinExistence type="predicted"/>
<dbReference type="Pfam" id="PF13181">
    <property type="entry name" value="TPR_8"/>
    <property type="match status" value="2"/>
</dbReference>
<keyword evidence="3" id="KW-1185">Reference proteome</keyword>
<dbReference type="Gene3D" id="1.25.40.10">
    <property type="entry name" value="Tetratricopeptide repeat domain"/>
    <property type="match status" value="1"/>
</dbReference>
<keyword evidence="1" id="KW-0802">TPR repeat</keyword>
<dbReference type="InterPro" id="IPR011990">
    <property type="entry name" value="TPR-like_helical_dom_sf"/>
</dbReference>
<dbReference type="Pfam" id="PF07661">
    <property type="entry name" value="MORN_2"/>
    <property type="match status" value="9"/>
</dbReference>
<dbReference type="PROSITE" id="PS50005">
    <property type="entry name" value="TPR"/>
    <property type="match status" value="1"/>
</dbReference>
<dbReference type="SMART" id="SM00028">
    <property type="entry name" value="TPR"/>
    <property type="match status" value="5"/>
</dbReference>
<dbReference type="Proteomes" id="UP001155182">
    <property type="component" value="Unassembled WGS sequence"/>
</dbReference>
<dbReference type="AlphaFoldDB" id="A0A9X2F4A7"/>
<feature type="repeat" description="TPR" evidence="1">
    <location>
        <begin position="101"/>
        <end position="134"/>
    </location>
</feature>
<protein>
    <recommendedName>
        <fullName evidence="4">Antitoxin component YwqK of the YwqJK toxin-antitoxin module</fullName>
    </recommendedName>
</protein>
<name>A0A9X2F4A7_9SPHI</name>
<dbReference type="EMBL" id="JAMWYS010000058">
    <property type="protein sequence ID" value="MCO4294497.1"/>
    <property type="molecule type" value="Genomic_DNA"/>
</dbReference>
<dbReference type="InterPro" id="IPR019734">
    <property type="entry name" value="TPR_rpt"/>
</dbReference>
<evidence type="ECO:0000256" key="1">
    <source>
        <dbReference type="PROSITE-ProRule" id="PRU00339"/>
    </source>
</evidence>
<gene>
    <name evidence="2" type="ORF">NF867_16665</name>
</gene>
<evidence type="ECO:0000313" key="3">
    <source>
        <dbReference type="Proteomes" id="UP001155182"/>
    </source>
</evidence>
<dbReference type="PANTHER" id="PTHR33706:SF1">
    <property type="entry name" value="TPR REPEAT PROTEIN"/>
    <property type="match status" value="1"/>
</dbReference>
<dbReference type="PANTHER" id="PTHR33706">
    <property type="entry name" value="MORN VARIANT REPEAT PROTEIN"/>
    <property type="match status" value="1"/>
</dbReference>
<dbReference type="Gene3D" id="3.90.930.1">
    <property type="match status" value="3"/>
</dbReference>
<dbReference type="RefSeq" id="WP_252589532.1">
    <property type="nucleotide sequence ID" value="NZ_JAMWYS010000058.1"/>
</dbReference>
<reference evidence="2" key="1">
    <citation type="submission" date="2022-06" db="EMBL/GenBank/DDBJ databases">
        <title>Solitalea sp. MAHUQ-68 isolated from rhizospheric soil.</title>
        <authorList>
            <person name="Huq M.A."/>
        </authorList>
    </citation>
    <scope>NUCLEOTIDE SEQUENCE</scope>
    <source>
        <strain evidence="2">MAHUQ-68</strain>
    </source>
</reference>
<organism evidence="2 3">
    <name type="scientific">Solitalea agri</name>
    <dbReference type="NCBI Taxonomy" id="2953739"/>
    <lineage>
        <taxon>Bacteria</taxon>
        <taxon>Pseudomonadati</taxon>
        <taxon>Bacteroidota</taxon>
        <taxon>Sphingobacteriia</taxon>
        <taxon>Sphingobacteriales</taxon>
        <taxon>Sphingobacteriaceae</taxon>
        <taxon>Solitalea</taxon>
    </lineage>
</organism>
<evidence type="ECO:0008006" key="4">
    <source>
        <dbReference type="Google" id="ProtNLM"/>
    </source>
</evidence>
<sequence length="1083" mass="123976">MNKLFTFCCCLLFFVKISYSQNSRPEIFPVNSREVIEEGIKLFDEDKFDEALSKLKQVSKSDTNYVWSLYERALTHNAKEQYDQTIKLCEEGISYHTYNDLSFYCLMGTAYDYLNQTDKALTTFDKAIAKFPQSYRGYFEKAGTYKRIRNYVEAVKLYEKSISLNFMHFASHYNLGLIYAANGYTTQAALCYQTAILMDSQSKRSFTALLELEKVLTVHNTTPIDSIKELKIDRSPFEEIELLLQSNAALQKSYVIKTDIDYKCLRQIQVILEKLGETEGKGFIFDYYVPFYTELWKKNYFQPFSYYMAASIDKKAGANINKPDGKVKDFFQWAVDRSKELRDLHFSKEGKKVSTEYYKTGALASVTETKDSKATGPYVSYYSNGHIETKGNFNENEQKVGEWIYYDEDGNVTKTENHTDSKTYTYKRFHNNGVIEEEGAIEDDNFKGIVKNYSRSGALNRELTAVQNKIEGKLTNYYDFGGKRSEINFSNGAREGIYTNYHINGAVLGTGTYKVGKETGPYKEYYISGKIKTEGVIEDDQSVGEWKWYYENGNLQKTGSYKDGKENGLWIFYDEDGKKNNETSFADGLYDGLTSEFKNDKVYNQYVYKNNKLKSYTSIPKNYTVTNSDKGPFIIYNENGIRIREGNVKDGGQDGLWHFYDVNGILLTDINFSKGKKEGNYKYYHPNGKVKIEGTYVNDSENGVCSYYFITGTLESTGTYVDGNKEGEWFAYYENGKLKSKEYYSNGTATGLTENYRTDGTLDNIVEIKEGYLDDFSAFDSNNKMYENIKLKAGNGKLALHHVNGKPLLDVEYVKGNKQGKSTSYYANGQVSRIENYTYHTLHGPTIGYTPYGKVSFKAKYTFGNRDSVITYYDDFTGVKESTFPYKNGNCTGECIWYNPDGSISSTSTYKNDVRDGYSLYFDEIGKNIKIRVKYNQGTIVSYSYLNNKGEFVPEIPIGKEKTEVKAYYSSGTPSMVATYQNGLRQGKLIHYHPNGKVEDEEDYIDGERNGVKKVYYADGTLQKLINYKFDYKNGEAKYFNQKGELIGEEICEMGQLHGACKKLAEDGKSMKTIKFAYGEPVL</sequence>